<dbReference type="STRING" id="214095.RU97_GL001998"/>
<reference evidence="1 2" key="1">
    <citation type="submission" date="2014-12" db="EMBL/GenBank/DDBJ databases">
        <title>Draft genome sequences of 29 type strains of Enterococci.</title>
        <authorList>
            <person name="Zhong Z."/>
            <person name="Sun Z."/>
            <person name="Liu W."/>
            <person name="Zhang W."/>
            <person name="Zhang H."/>
        </authorList>
    </citation>
    <scope>NUCLEOTIDE SEQUENCE [LARGE SCALE GENOMIC DNA]</scope>
    <source>
        <strain evidence="1 2">DSM 17029</strain>
    </source>
</reference>
<comment type="caution">
    <text evidence="1">The sequence shown here is derived from an EMBL/GenBank/DDBJ whole genome shotgun (WGS) entry which is preliminary data.</text>
</comment>
<organism evidence="1 2">
    <name type="scientific">Enterococcus canis</name>
    <dbReference type="NCBI Taxonomy" id="214095"/>
    <lineage>
        <taxon>Bacteria</taxon>
        <taxon>Bacillati</taxon>
        <taxon>Bacillota</taxon>
        <taxon>Bacilli</taxon>
        <taxon>Lactobacillales</taxon>
        <taxon>Enterococcaceae</taxon>
        <taxon>Enterococcus</taxon>
    </lineage>
</organism>
<dbReference type="EMBL" id="JXKH01000004">
    <property type="protein sequence ID" value="OJG18601.1"/>
    <property type="molecule type" value="Genomic_DNA"/>
</dbReference>
<evidence type="ECO:0000313" key="1">
    <source>
        <dbReference type="EMBL" id="OJG18601.1"/>
    </source>
</evidence>
<dbReference type="Proteomes" id="UP000181884">
    <property type="component" value="Unassembled WGS sequence"/>
</dbReference>
<dbReference type="AlphaFoldDB" id="A0A1L8RFN7"/>
<dbReference type="RefSeq" id="WP_067395587.1">
    <property type="nucleotide sequence ID" value="NZ_JXKH01000004.1"/>
</dbReference>
<evidence type="ECO:0000313" key="2">
    <source>
        <dbReference type="Proteomes" id="UP000181884"/>
    </source>
</evidence>
<gene>
    <name evidence="1" type="ORF">RU97_GL001998</name>
</gene>
<protein>
    <submittedName>
        <fullName evidence="1">Uncharacterized protein</fullName>
    </submittedName>
</protein>
<proteinExistence type="predicted"/>
<keyword evidence="2" id="KW-1185">Reference proteome</keyword>
<accession>A0A1L8RFN7</accession>
<name>A0A1L8RFN7_9ENTE</name>
<sequence length="72" mass="8452">MNHKKRSAEVEQLLDKYLKYRVALREGRYSIGLGYLITNTTNRLQELGFDPHHFKAEIISLEAYRKDKAGQQ</sequence>